<accession>A0A0M4K174</accession>
<keyword evidence="2" id="KW-1185">Reference proteome</keyword>
<name>A0A0M4K174_9MOLU</name>
<dbReference type="RefSeq" id="WP_053946071.1">
    <property type="nucleotide sequence ID" value="NZ_CP012622.1"/>
</dbReference>
<organism evidence="1 2">
    <name type="scientific">Spiroplasma cantharicola</name>
    <dbReference type="NCBI Taxonomy" id="362837"/>
    <lineage>
        <taxon>Bacteria</taxon>
        <taxon>Bacillati</taxon>
        <taxon>Mycoplasmatota</taxon>
        <taxon>Mollicutes</taxon>
        <taxon>Entomoplasmatales</taxon>
        <taxon>Spiroplasmataceae</taxon>
        <taxon>Spiroplasma</taxon>
    </lineage>
</organism>
<dbReference type="PATRIC" id="fig|362837.3.peg.405"/>
<dbReference type="EMBL" id="CP012622">
    <property type="protein sequence ID" value="ALD66312.1"/>
    <property type="molecule type" value="Genomic_DNA"/>
</dbReference>
<dbReference type="Proteomes" id="UP000063919">
    <property type="component" value="Chromosome"/>
</dbReference>
<proteinExistence type="predicted"/>
<gene>
    <name evidence="1" type="ORF">SCANT_v1c04020</name>
</gene>
<dbReference type="AlphaFoldDB" id="A0A0M4K174"/>
<sequence>MNWDIKFANKNNYSENEVILFVSVFKIVNTEGKDTKIKIWDYDENNVFLEKEITVGEYLYLSPKFDENYYFSETVDGIINTDISLFPESVIGIKEMINNVKEIRKWWLSGRNLLAFNDQFNSTKIELESEDEDEALKAGVDLSKNKDITIENTSFRSWYINHESVVNEYFSLAPNNNDKYLGLALFEFSLNKDN</sequence>
<dbReference type="KEGG" id="scj:SCANT_v1c04020"/>
<protein>
    <submittedName>
        <fullName evidence="1">Uncharacterized protein</fullName>
    </submittedName>
</protein>
<evidence type="ECO:0000313" key="1">
    <source>
        <dbReference type="EMBL" id="ALD66312.1"/>
    </source>
</evidence>
<reference evidence="1 2" key="1">
    <citation type="journal article" date="2015" name="Genome Announc.">
        <title>Complete Genome Sequence of Spiroplasma cantharicola CC-1T (DSM 21588), a Bacterium Isolated from Soldier Beetle (Cantharis carolinus).</title>
        <authorList>
            <person name="Lo W.S."/>
            <person name="Liu P.Y."/>
            <person name="Kuo C.H."/>
        </authorList>
    </citation>
    <scope>NUCLEOTIDE SEQUENCE [LARGE SCALE GENOMIC DNA]</scope>
    <source>
        <strain evidence="1 2">CC-1</strain>
    </source>
</reference>
<evidence type="ECO:0000313" key="2">
    <source>
        <dbReference type="Proteomes" id="UP000063919"/>
    </source>
</evidence>